<dbReference type="PROSITE" id="PS50089">
    <property type="entry name" value="ZF_RING_2"/>
    <property type="match status" value="1"/>
</dbReference>
<feature type="domain" description="RING-type" evidence="7">
    <location>
        <begin position="1187"/>
        <end position="1235"/>
    </location>
</feature>
<proteinExistence type="predicted"/>
<evidence type="ECO:0000259" key="8">
    <source>
        <dbReference type="PROSITE" id="PS51194"/>
    </source>
</evidence>
<dbReference type="Pfam" id="PF00271">
    <property type="entry name" value="Helicase_C"/>
    <property type="match status" value="1"/>
</dbReference>
<evidence type="ECO:0000256" key="4">
    <source>
        <dbReference type="ARBA" id="ARBA00022833"/>
    </source>
</evidence>
<keyword evidence="2 5" id="KW-0863">Zinc-finger</keyword>
<dbReference type="InterPro" id="IPR027417">
    <property type="entry name" value="P-loop_NTPase"/>
</dbReference>
<dbReference type="SUPFAM" id="SSF52540">
    <property type="entry name" value="P-loop containing nucleoside triphosphate hydrolases"/>
    <property type="match status" value="2"/>
</dbReference>
<reference evidence="10 11" key="1">
    <citation type="submission" date="2019-03" db="EMBL/GenBank/DDBJ databases">
        <authorList>
            <person name="Gaulin E."/>
            <person name="Dumas B."/>
        </authorList>
    </citation>
    <scope>NUCLEOTIDE SEQUENCE [LARGE SCALE GENOMIC DNA]</scope>
    <source>
        <strain evidence="10">CBS 568.67</strain>
    </source>
</reference>
<dbReference type="CDD" id="cd18793">
    <property type="entry name" value="SF2_C_SNF"/>
    <property type="match status" value="1"/>
</dbReference>
<dbReference type="GO" id="GO:0005524">
    <property type="term" value="F:ATP binding"/>
    <property type="evidence" value="ECO:0007669"/>
    <property type="project" value="InterPro"/>
</dbReference>
<dbReference type="InterPro" id="IPR052583">
    <property type="entry name" value="ATP-helicase/E3_Ub-Ligase"/>
</dbReference>
<dbReference type="Gene3D" id="3.40.50.10810">
    <property type="entry name" value="Tandem AAA-ATPase domain"/>
    <property type="match status" value="2"/>
</dbReference>
<dbReference type="InterPro" id="IPR048686">
    <property type="entry name" value="SHPRH_helical_1st"/>
</dbReference>
<dbReference type="InterPro" id="IPR001650">
    <property type="entry name" value="Helicase_C-like"/>
</dbReference>
<dbReference type="SUPFAM" id="SSF57850">
    <property type="entry name" value="RING/U-box"/>
    <property type="match status" value="1"/>
</dbReference>
<evidence type="ECO:0000313" key="11">
    <source>
        <dbReference type="Proteomes" id="UP000332933"/>
    </source>
</evidence>
<sequence>MYTNDTALGWDDEGGRMSVADSRLLRWFDATMARRKQPNPKRQAGSGGASASDAQGAGDQPPAKRARGKRSRAKQTSRLENPYCLQALANRTDCLTLRVPLPEASRERIAFLDASTLASDGALLVIGRPADDAVVEYASVHLQHPNASTATIELLHATATADDEPSVNSKVLHAIAFLNDKRCVGLLVDGTHIQVTVDMATYAALSGGRDVTASYTPMSKHMGTFMRWAIQACDDTWNFPYPSELGDEREDSHFQPASLCKLIPARPFTAAGDAYAPSPTLLPALRRYQKAAVAWMLQREGDPTMTLGPSNVMPTTVCTFHEASGVGYDPFSALFYPHGPPPSLDLTRVRGGVLADEMGLGKTVQVLSCILSHPSPPIVNDVPEAVDAALADNADPRSCVCNCTEDEPLGWVQCNRCAVWQHRLCTGATDDDATAFYCDACLRHLVPQWRAPSTLIISPQSIHKQWEREILRHTKPGSLTLLTYHGIKAMRARLKGRPSSEWTQCRASELAKWDVVLTTYETLKDDLYHVAACGQTTGSRRHKKRYRLVASPLTHLVWWRVCMDEAQLVENTQTKASLMALELQSTLRWCVSGTPFSTGLWDVYGTLAFLQVSPFDEKAWWRAVVMGHTSTSARLGDLVRALTWRNQKQDVIDQINLPPQQTHWSWLDLSNIESHFYNQQMEECTKQRSQTKDVTAGMLHSLLRLRQACCHPQVGSNGLKSLNDSGPLNMDEVLTEMMQRAQRECEDGQRTLLGALNGLAALSVVEGVPDAAVAMYFEALSLIRHNWNDFRADLLPRLHLVHNFALVLDRYGGDASATAASPDAPFVNAKQNHCLPTLAAIKHLIGDDDGAHLSDRLADASSRAAIRAARDEMRMSAHQIESFYLSQVNTIHDAALNKYNTLYNEIQGEHFRRATGAAPLPESFHAGWMDATMHIADESTFIDRVRAKLMSRSVSMGLTLATKIQSMTSLRAVVMQEFTKIFLLRAANHKTLLALSAALPTKDEIDRSGNCKYCREARDGNKCQHCHFKPEMDRLRAMLGISDEETQSATHSQYNLAALLLDVVYEAARESGRMEAHEHLATILGDVRKERFLAMKLWKAQHGRLGGLDELEMAKTTIQLRQPHDAVREVDKSYKLLAGEVPEKRLKLEDERQVAVKKLGSKLSQLRYLQHLHRVRNQASDEDDVVCVVCREVMQAKRGVWPCAHVFCLDCTELLMKRGDGTGSKRSGVRCPTCRMVTPASKIMLVRDDNRVGRRDAAVGYGTKVDSVVACVQGLGPHAKSLLFSQWPDMLKLMHQALTSAGVHCFIVTQKKEFEKILTQFKLYPDACVLAMAFKHGANGLNVIEATHVVLIEPLLNGGVEAQAVNRVHRLGQDRETTVHKFIVRNSVEEGILVLQAARQKQAHVVKKNDKELVTWSDWNMLLQLENVDVYDAFWSEEVTWRGRTMTRQQVKEQLERTLSFDLYRDGRRLVDLPRMMVCGVEMAVAVAEQLVQECTVSDTKLADVVDTLRHRLEIYATTQQQQT</sequence>
<gene>
    <name evidence="10" type="primary">Aste57867_21688</name>
    <name evidence="9" type="ORF">As57867_021619</name>
    <name evidence="10" type="ORF">ASTE57867_21688</name>
</gene>
<evidence type="ECO:0000313" key="9">
    <source>
        <dbReference type="EMBL" id="KAF0686501.1"/>
    </source>
</evidence>
<keyword evidence="4" id="KW-0862">Zinc</keyword>
<dbReference type="InterPro" id="IPR019786">
    <property type="entry name" value="Zinc_finger_PHD-type_CS"/>
</dbReference>
<evidence type="ECO:0000313" key="10">
    <source>
        <dbReference type="EMBL" id="VFT98357.1"/>
    </source>
</evidence>
<dbReference type="EMBL" id="VJMH01006993">
    <property type="protein sequence ID" value="KAF0686501.1"/>
    <property type="molecule type" value="Genomic_DNA"/>
</dbReference>
<protein>
    <submittedName>
        <fullName evidence="10">Aste57867_21688 protein</fullName>
    </submittedName>
</protein>
<dbReference type="Gene3D" id="3.40.50.300">
    <property type="entry name" value="P-loop containing nucleotide triphosphate hydrolases"/>
    <property type="match status" value="1"/>
</dbReference>
<dbReference type="GO" id="GO:0008270">
    <property type="term" value="F:zinc ion binding"/>
    <property type="evidence" value="ECO:0007669"/>
    <property type="project" value="UniProtKB-KW"/>
</dbReference>
<evidence type="ECO:0000259" key="7">
    <source>
        <dbReference type="PROSITE" id="PS50089"/>
    </source>
</evidence>
<organism evidence="10 11">
    <name type="scientific">Aphanomyces stellatus</name>
    <dbReference type="NCBI Taxonomy" id="120398"/>
    <lineage>
        <taxon>Eukaryota</taxon>
        <taxon>Sar</taxon>
        <taxon>Stramenopiles</taxon>
        <taxon>Oomycota</taxon>
        <taxon>Saprolegniomycetes</taxon>
        <taxon>Saprolegniales</taxon>
        <taxon>Verrucalvaceae</taxon>
        <taxon>Aphanomyces</taxon>
    </lineage>
</organism>
<feature type="compositionally biased region" description="Low complexity" evidence="6">
    <location>
        <begin position="49"/>
        <end position="60"/>
    </location>
</feature>
<reference evidence="9" key="2">
    <citation type="submission" date="2019-06" db="EMBL/GenBank/DDBJ databases">
        <title>Genomics analysis of Aphanomyces spp. identifies a new class of oomycete effector associated with host adaptation.</title>
        <authorList>
            <person name="Gaulin E."/>
        </authorList>
    </citation>
    <scope>NUCLEOTIDE SEQUENCE</scope>
    <source>
        <strain evidence="9">CBS 578.67</strain>
    </source>
</reference>
<dbReference type="InterPro" id="IPR001841">
    <property type="entry name" value="Znf_RING"/>
</dbReference>
<dbReference type="SMART" id="SM00249">
    <property type="entry name" value="PHD"/>
    <property type="match status" value="2"/>
</dbReference>
<evidence type="ECO:0000256" key="3">
    <source>
        <dbReference type="ARBA" id="ARBA00022801"/>
    </source>
</evidence>
<dbReference type="GO" id="GO:0016787">
    <property type="term" value="F:hydrolase activity"/>
    <property type="evidence" value="ECO:0007669"/>
    <property type="project" value="UniProtKB-KW"/>
</dbReference>
<dbReference type="Proteomes" id="UP000332933">
    <property type="component" value="Unassembled WGS sequence"/>
</dbReference>
<dbReference type="EMBL" id="CAADRA010007019">
    <property type="protein sequence ID" value="VFT98357.1"/>
    <property type="molecule type" value="Genomic_DNA"/>
</dbReference>
<evidence type="ECO:0000256" key="2">
    <source>
        <dbReference type="ARBA" id="ARBA00022771"/>
    </source>
</evidence>
<evidence type="ECO:0000256" key="1">
    <source>
        <dbReference type="ARBA" id="ARBA00022723"/>
    </source>
</evidence>
<dbReference type="SMART" id="SM00487">
    <property type="entry name" value="DEXDc"/>
    <property type="match status" value="1"/>
</dbReference>
<dbReference type="SUPFAM" id="SSF57903">
    <property type="entry name" value="FYVE/PHD zinc finger"/>
    <property type="match status" value="1"/>
</dbReference>
<dbReference type="InterPro" id="IPR001965">
    <property type="entry name" value="Znf_PHD"/>
</dbReference>
<feature type="domain" description="Helicase C-terminal" evidence="8">
    <location>
        <begin position="1264"/>
        <end position="1414"/>
    </location>
</feature>
<dbReference type="InterPro" id="IPR013083">
    <property type="entry name" value="Znf_RING/FYVE/PHD"/>
</dbReference>
<dbReference type="PANTHER" id="PTHR45865">
    <property type="entry name" value="E3 UBIQUITIN-PROTEIN LIGASE SHPRH FAMILY MEMBER"/>
    <property type="match status" value="1"/>
</dbReference>
<dbReference type="Pfam" id="PF00176">
    <property type="entry name" value="SNF2-rel_dom"/>
    <property type="match status" value="1"/>
</dbReference>
<keyword evidence="1" id="KW-0479">Metal-binding</keyword>
<dbReference type="PROSITE" id="PS51194">
    <property type="entry name" value="HELICASE_CTER"/>
    <property type="match status" value="1"/>
</dbReference>
<keyword evidence="11" id="KW-1185">Reference proteome</keyword>
<dbReference type="InterPro" id="IPR049730">
    <property type="entry name" value="SNF2/RAD54-like_C"/>
</dbReference>
<name>A0A485LK95_9STRA</name>
<evidence type="ECO:0000256" key="6">
    <source>
        <dbReference type="SAM" id="MobiDB-lite"/>
    </source>
</evidence>
<dbReference type="OrthoDB" id="46533at2759"/>
<feature type="region of interest" description="Disordered" evidence="6">
    <location>
        <begin position="32"/>
        <end position="76"/>
    </location>
</feature>
<keyword evidence="3" id="KW-0378">Hydrolase</keyword>
<dbReference type="Pfam" id="PF21325">
    <property type="entry name" value="SHPRH_helical-1st"/>
    <property type="match status" value="1"/>
</dbReference>
<dbReference type="InterPro" id="IPR000330">
    <property type="entry name" value="SNF2_N"/>
</dbReference>
<dbReference type="PROSITE" id="PS01359">
    <property type="entry name" value="ZF_PHD_1"/>
    <property type="match status" value="1"/>
</dbReference>
<dbReference type="InterPro" id="IPR038718">
    <property type="entry name" value="SNF2-like_sf"/>
</dbReference>
<dbReference type="InterPro" id="IPR014001">
    <property type="entry name" value="Helicase_ATP-bd"/>
</dbReference>
<evidence type="ECO:0000256" key="5">
    <source>
        <dbReference type="PROSITE-ProRule" id="PRU00175"/>
    </source>
</evidence>
<feature type="compositionally biased region" description="Basic residues" evidence="6">
    <location>
        <begin position="64"/>
        <end position="75"/>
    </location>
</feature>
<dbReference type="InterPro" id="IPR011011">
    <property type="entry name" value="Znf_FYVE_PHD"/>
</dbReference>
<dbReference type="PANTHER" id="PTHR45865:SF1">
    <property type="entry name" value="E3 UBIQUITIN-PROTEIN LIGASE SHPRH"/>
    <property type="match status" value="1"/>
</dbReference>
<accession>A0A485LK95</accession>
<dbReference type="Gene3D" id="3.30.40.10">
    <property type="entry name" value="Zinc/RING finger domain, C3HC4 (zinc finger)"/>
    <property type="match status" value="2"/>
</dbReference>